<evidence type="ECO:0000313" key="2">
    <source>
        <dbReference type="EMBL" id="WWD78668.1"/>
    </source>
</evidence>
<feature type="transmembrane region" description="Helical" evidence="1">
    <location>
        <begin position="7"/>
        <end position="25"/>
    </location>
</feature>
<keyword evidence="1" id="KW-0472">Membrane</keyword>
<dbReference type="GO" id="GO:0005886">
    <property type="term" value="C:plasma membrane"/>
    <property type="evidence" value="ECO:0007669"/>
    <property type="project" value="InterPro"/>
</dbReference>
<name>A0A5C7FLZ1_9BACI</name>
<sequence>MNRLKLVVMMEIALMTGLAVILDFLTLFRMPYGGSVTLSMLPIIVISYRRGVKAGVTTGVLFGLANLMFGPYIVHWIQALLEYPVAFAAAGLAGLFSFTRKTSVKKTFLYLSAGIAVAVGLRFIAHFVSGIVWFGEFAPEGVPVALYSFLYNLSYLGPTFILLLLIMFLFARSGRQLLHPEAG</sequence>
<dbReference type="Pfam" id="PF09515">
    <property type="entry name" value="Thia_YuaJ"/>
    <property type="match status" value="1"/>
</dbReference>
<dbReference type="Gene3D" id="1.10.1760.20">
    <property type="match status" value="1"/>
</dbReference>
<feature type="transmembrane region" description="Helical" evidence="1">
    <location>
        <begin position="55"/>
        <end position="74"/>
    </location>
</feature>
<keyword evidence="3" id="KW-1185">Reference proteome</keyword>
<dbReference type="AlphaFoldDB" id="A0A5C7FLZ1"/>
<dbReference type="KEGG" id="ahal:FTX54_009510"/>
<dbReference type="Proteomes" id="UP000321816">
    <property type="component" value="Chromosome"/>
</dbReference>
<feature type="transmembrane region" description="Helical" evidence="1">
    <location>
        <begin position="31"/>
        <end position="48"/>
    </location>
</feature>
<reference evidence="2 3" key="1">
    <citation type="submission" date="2024-01" db="EMBL/GenBank/DDBJ databases">
        <title>Complete Genome Sequence of Alkalicoccus halolimnae BZ-SZ-XJ29T, a Moderately Halophilic Bacterium Isolated from a Salt Lake.</title>
        <authorList>
            <person name="Zhao B."/>
        </authorList>
    </citation>
    <scope>NUCLEOTIDE SEQUENCE [LARGE SCALE GENOMIC DNA]</scope>
    <source>
        <strain evidence="2 3">BZ-SZ-XJ29</strain>
    </source>
</reference>
<dbReference type="GO" id="GO:0015234">
    <property type="term" value="F:thiamine transmembrane transporter activity"/>
    <property type="evidence" value="ECO:0007669"/>
    <property type="project" value="InterPro"/>
</dbReference>
<dbReference type="EMBL" id="CP144914">
    <property type="protein sequence ID" value="WWD78668.1"/>
    <property type="molecule type" value="Genomic_DNA"/>
</dbReference>
<dbReference type="RefSeq" id="WP_246125539.1">
    <property type="nucleotide sequence ID" value="NZ_CP144914.1"/>
</dbReference>
<feature type="transmembrane region" description="Helical" evidence="1">
    <location>
        <begin position="110"/>
        <end position="133"/>
    </location>
</feature>
<keyword evidence="1" id="KW-0812">Transmembrane</keyword>
<evidence type="ECO:0000256" key="1">
    <source>
        <dbReference type="SAM" id="Phobius"/>
    </source>
</evidence>
<evidence type="ECO:0000313" key="3">
    <source>
        <dbReference type="Proteomes" id="UP000321816"/>
    </source>
</evidence>
<feature type="transmembrane region" description="Helical" evidence="1">
    <location>
        <begin position="153"/>
        <end position="171"/>
    </location>
</feature>
<accession>A0A5C7FLZ1</accession>
<gene>
    <name evidence="2" type="primary">thiT</name>
    <name evidence="2" type="ORF">FTX54_009510</name>
</gene>
<dbReference type="InterPro" id="IPR012651">
    <property type="entry name" value="Thia_Transptr_ThiT"/>
</dbReference>
<dbReference type="NCBIfam" id="TIGR02357">
    <property type="entry name" value="ECF_ThiT_YuaJ"/>
    <property type="match status" value="1"/>
</dbReference>
<organism evidence="2 3">
    <name type="scientific">Alkalicoccus halolimnae</name>
    <dbReference type="NCBI Taxonomy" id="1667239"/>
    <lineage>
        <taxon>Bacteria</taxon>
        <taxon>Bacillati</taxon>
        <taxon>Bacillota</taxon>
        <taxon>Bacilli</taxon>
        <taxon>Bacillales</taxon>
        <taxon>Bacillaceae</taxon>
        <taxon>Alkalicoccus</taxon>
    </lineage>
</organism>
<keyword evidence="1" id="KW-1133">Transmembrane helix</keyword>
<protein>
    <submittedName>
        <fullName evidence="2">Energy-coupled thiamine transporter ThiT</fullName>
    </submittedName>
</protein>
<feature type="transmembrane region" description="Helical" evidence="1">
    <location>
        <begin position="80"/>
        <end position="98"/>
    </location>
</feature>
<proteinExistence type="predicted"/>